<dbReference type="Gene3D" id="3.40.50.300">
    <property type="entry name" value="P-loop containing nucleotide triphosphate hydrolases"/>
    <property type="match status" value="1"/>
</dbReference>
<dbReference type="Gene3D" id="1.10.8.60">
    <property type="match status" value="1"/>
</dbReference>
<dbReference type="InterPro" id="IPR027417">
    <property type="entry name" value="P-loop_NTPase"/>
</dbReference>
<accession>A0AAJ2BE27</accession>
<dbReference type="PANTHER" id="PTHR32071:SF21">
    <property type="entry name" value="TRANSCRIPTIONAL REGULATORY PROTEIN FLGR"/>
    <property type="match status" value="1"/>
</dbReference>
<dbReference type="PANTHER" id="PTHR32071">
    <property type="entry name" value="TRANSCRIPTIONAL REGULATORY PROTEIN"/>
    <property type="match status" value="1"/>
</dbReference>
<feature type="domain" description="Sigma-54 factor interaction" evidence="6">
    <location>
        <begin position="37"/>
        <end position="265"/>
    </location>
</feature>
<keyword evidence="4 7" id="KW-0238">DNA-binding</keyword>
<organism evidence="7 8">
    <name type="scientific">Pseudomonas oryzihabitans</name>
    <dbReference type="NCBI Taxonomy" id="47885"/>
    <lineage>
        <taxon>Bacteria</taxon>
        <taxon>Pseudomonadati</taxon>
        <taxon>Pseudomonadota</taxon>
        <taxon>Gammaproteobacteria</taxon>
        <taxon>Pseudomonadales</taxon>
        <taxon>Pseudomonadaceae</taxon>
        <taxon>Pseudomonas</taxon>
    </lineage>
</organism>
<dbReference type="Pfam" id="PF00158">
    <property type="entry name" value="Sigma54_activat"/>
    <property type="match status" value="1"/>
</dbReference>
<gene>
    <name evidence="7" type="ORF">QE440_000302</name>
</gene>
<dbReference type="GO" id="GO:0005524">
    <property type="term" value="F:ATP binding"/>
    <property type="evidence" value="ECO:0007669"/>
    <property type="project" value="UniProtKB-KW"/>
</dbReference>
<keyword evidence="3" id="KW-0805">Transcription regulation</keyword>
<dbReference type="InterPro" id="IPR002078">
    <property type="entry name" value="Sigma_54_int"/>
</dbReference>
<dbReference type="SUPFAM" id="SSF52540">
    <property type="entry name" value="P-loop containing nucleoside triphosphate hydrolases"/>
    <property type="match status" value="1"/>
</dbReference>
<proteinExistence type="predicted"/>
<evidence type="ECO:0000313" key="7">
    <source>
        <dbReference type="EMBL" id="MDR6232561.1"/>
    </source>
</evidence>
<dbReference type="EMBL" id="JAVJAF010000001">
    <property type="protein sequence ID" value="MDR6232561.1"/>
    <property type="molecule type" value="Genomic_DNA"/>
</dbReference>
<keyword evidence="5" id="KW-0804">Transcription</keyword>
<name>A0AAJ2BE27_9PSED</name>
<sequence>MLGALPACDVTMPTLSHDLLIVPADQQNTLTIRAKALAFADPRSRQLLDQLDEFAPHPYPVLLSGEWGTGRELLARRLHERSGRSGLFSSLSCTSLSRRHAGAELFGYLPRAYAGTSGSRMGWFGTAQHGTLYLDEIADLPQALQQELAQVLQDGSILREGSNQRTAVDVRLVAGSSVDLERTVAAGNFDAGLWRLLSPGQLPVPALRERPADLLPLARYFLTQHAERLGRSPPALTPQDEAALLAYAWPGNIRELEQVLHTAVLTASTTGLELGKLLAPLSRPS</sequence>
<reference evidence="7" key="1">
    <citation type="submission" date="2023-08" db="EMBL/GenBank/DDBJ databases">
        <title>Functional and genomic diversity of the sorghum phyllosphere microbiome.</title>
        <authorList>
            <person name="Shade A."/>
        </authorList>
    </citation>
    <scope>NUCLEOTIDE SEQUENCE</scope>
    <source>
        <strain evidence="7">SORGH_AS_0201</strain>
    </source>
</reference>
<comment type="caution">
    <text evidence="7">The sequence shown here is derived from an EMBL/GenBank/DDBJ whole genome shotgun (WGS) entry which is preliminary data.</text>
</comment>
<evidence type="ECO:0000256" key="4">
    <source>
        <dbReference type="ARBA" id="ARBA00023125"/>
    </source>
</evidence>
<dbReference type="InterPro" id="IPR058031">
    <property type="entry name" value="AAA_lid_NorR"/>
</dbReference>
<protein>
    <submittedName>
        <fullName evidence="7">DNA-binding NtrC family response regulator</fullName>
    </submittedName>
</protein>
<dbReference type="AlphaFoldDB" id="A0AAJ2BE27"/>
<dbReference type="GO" id="GO:0006355">
    <property type="term" value="P:regulation of DNA-templated transcription"/>
    <property type="evidence" value="ECO:0007669"/>
    <property type="project" value="InterPro"/>
</dbReference>
<dbReference type="Pfam" id="PF25601">
    <property type="entry name" value="AAA_lid_14"/>
    <property type="match status" value="1"/>
</dbReference>
<evidence type="ECO:0000256" key="5">
    <source>
        <dbReference type="ARBA" id="ARBA00023163"/>
    </source>
</evidence>
<dbReference type="GO" id="GO:0003677">
    <property type="term" value="F:DNA binding"/>
    <property type="evidence" value="ECO:0007669"/>
    <property type="project" value="UniProtKB-KW"/>
</dbReference>
<keyword evidence="1" id="KW-0547">Nucleotide-binding</keyword>
<dbReference type="PROSITE" id="PS50045">
    <property type="entry name" value="SIGMA54_INTERACT_4"/>
    <property type="match status" value="1"/>
</dbReference>
<dbReference type="Proteomes" id="UP001268036">
    <property type="component" value="Unassembled WGS sequence"/>
</dbReference>
<evidence type="ECO:0000256" key="2">
    <source>
        <dbReference type="ARBA" id="ARBA00022840"/>
    </source>
</evidence>
<evidence type="ECO:0000256" key="3">
    <source>
        <dbReference type="ARBA" id="ARBA00023015"/>
    </source>
</evidence>
<evidence type="ECO:0000256" key="1">
    <source>
        <dbReference type="ARBA" id="ARBA00022741"/>
    </source>
</evidence>
<keyword evidence="2" id="KW-0067">ATP-binding</keyword>
<dbReference type="CDD" id="cd00009">
    <property type="entry name" value="AAA"/>
    <property type="match status" value="1"/>
</dbReference>
<evidence type="ECO:0000313" key="8">
    <source>
        <dbReference type="Proteomes" id="UP001268036"/>
    </source>
</evidence>
<evidence type="ECO:0000259" key="6">
    <source>
        <dbReference type="PROSITE" id="PS50045"/>
    </source>
</evidence>